<keyword evidence="3" id="KW-1185">Reference proteome</keyword>
<name>A0A812KNN4_9DINO</name>
<comment type="caution">
    <text evidence="2">The sequence shown here is derived from an EMBL/GenBank/DDBJ whole genome shotgun (WGS) entry which is preliminary data.</text>
</comment>
<accession>A0A812KNN4</accession>
<proteinExistence type="predicted"/>
<evidence type="ECO:0000256" key="1">
    <source>
        <dbReference type="SAM" id="MobiDB-lite"/>
    </source>
</evidence>
<gene>
    <name evidence="2" type="ORF">SNEC2469_LOCUS3281</name>
</gene>
<reference evidence="2" key="1">
    <citation type="submission" date="2021-02" db="EMBL/GenBank/DDBJ databases">
        <authorList>
            <person name="Dougan E. K."/>
            <person name="Rhodes N."/>
            <person name="Thang M."/>
            <person name="Chan C."/>
        </authorList>
    </citation>
    <scope>NUCLEOTIDE SEQUENCE</scope>
</reference>
<dbReference type="OrthoDB" id="10389690at2759"/>
<evidence type="ECO:0000313" key="2">
    <source>
        <dbReference type="EMBL" id="CAE7227214.1"/>
    </source>
</evidence>
<feature type="non-terminal residue" evidence="2">
    <location>
        <position position="190"/>
    </location>
</feature>
<evidence type="ECO:0000313" key="3">
    <source>
        <dbReference type="Proteomes" id="UP000601435"/>
    </source>
</evidence>
<dbReference type="EMBL" id="CAJNJA010007648">
    <property type="protein sequence ID" value="CAE7227214.1"/>
    <property type="molecule type" value="Genomic_DNA"/>
</dbReference>
<organism evidence="2 3">
    <name type="scientific">Symbiodinium necroappetens</name>
    <dbReference type="NCBI Taxonomy" id="1628268"/>
    <lineage>
        <taxon>Eukaryota</taxon>
        <taxon>Sar</taxon>
        <taxon>Alveolata</taxon>
        <taxon>Dinophyceae</taxon>
        <taxon>Suessiales</taxon>
        <taxon>Symbiodiniaceae</taxon>
        <taxon>Symbiodinium</taxon>
    </lineage>
</organism>
<feature type="region of interest" description="Disordered" evidence="1">
    <location>
        <begin position="15"/>
        <end position="65"/>
    </location>
</feature>
<protein>
    <submittedName>
        <fullName evidence="2">Uncharacterized protein</fullName>
    </submittedName>
</protein>
<sequence>RMVVHEVAESLGWHQETVNVPVSKGKGKGKRGKGKGKGKDGKGRIPRQVTVTHKPSARPKPDWSKEVETELERMILDPSLQECPFPWSEQHCQEGERKRRAVRDVVTRFPDLLAKDEREGSKLRVVVRRAEAPASRSSESALPNDRIDCAFGASANVHLRIYAGSGLEARVWTWSFTEACTWYDNSLMSS</sequence>
<feature type="compositionally biased region" description="Basic residues" evidence="1">
    <location>
        <begin position="25"/>
        <end position="36"/>
    </location>
</feature>
<dbReference type="Proteomes" id="UP000601435">
    <property type="component" value="Unassembled WGS sequence"/>
</dbReference>
<dbReference type="AlphaFoldDB" id="A0A812KNN4"/>